<dbReference type="InterPro" id="IPR036390">
    <property type="entry name" value="WH_DNA-bd_sf"/>
</dbReference>
<reference evidence="5 6" key="1">
    <citation type="submission" date="2020-04" db="EMBL/GenBank/DDBJ databases">
        <authorList>
            <person name="Klaysubun C."/>
            <person name="Duangmal K."/>
            <person name="Lipun K."/>
        </authorList>
    </citation>
    <scope>NUCLEOTIDE SEQUENCE [LARGE SCALE GENOMIC DNA]</scope>
    <source>
        <strain evidence="5 6">K10HN5</strain>
    </source>
</reference>
<dbReference type="InterPro" id="IPR000835">
    <property type="entry name" value="HTH_MarR-typ"/>
</dbReference>
<keyword evidence="1" id="KW-0805">Transcription regulation</keyword>
<keyword evidence="3" id="KW-0804">Transcription</keyword>
<dbReference type="Pfam" id="PF01047">
    <property type="entry name" value="MarR"/>
    <property type="match status" value="1"/>
</dbReference>
<evidence type="ECO:0000256" key="2">
    <source>
        <dbReference type="ARBA" id="ARBA00023125"/>
    </source>
</evidence>
<evidence type="ECO:0000256" key="3">
    <source>
        <dbReference type="ARBA" id="ARBA00023163"/>
    </source>
</evidence>
<gene>
    <name evidence="5" type="ORF">HF526_31545</name>
</gene>
<dbReference type="PRINTS" id="PR00598">
    <property type="entry name" value="HTHMARR"/>
</dbReference>
<organism evidence="5 6">
    <name type="scientific">Pseudonocardia acidicola</name>
    <dbReference type="NCBI Taxonomy" id="2724939"/>
    <lineage>
        <taxon>Bacteria</taxon>
        <taxon>Bacillati</taxon>
        <taxon>Actinomycetota</taxon>
        <taxon>Actinomycetes</taxon>
        <taxon>Pseudonocardiales</taxon>
        <taxon>Pseudonocardiaceae</taxon>
        <taxon>Pseudonocardia</taxon>
    </lineage>
</organism>
<dbReference type="PROSITE" id="PS50995">
    <property type="entry name" value="HTH_MARR_2"/>
    <property type="match status" value="1"/>
</dbReference>
<dbReference type="PROSITE" id="PS01117">
    <property type="entry name" value="HTH_MARR_1"/>
    <property type="match status" value="1"/>
</dbReference>
<dbReference type="Gene3D" id="1.10.10.10">
    <property type="entry name" value="Winged helix-like DNA-binding domain superfamily/Winged helix DNA-binding domain"/>
    <property type="match status" value="1"/>
</dbReference>
<dbReference type="InterPro" id="IPR039422">
    <property type="entry name" value="MarR/SlyA-like"/>
</dbReference>
<feature type="domain" description="HTH marR-type" evidence="4">
    <location>
        <begin position="21"/>
        <end position="155"/>
    </location>
</feature>
<protein>
    <submittedName>
        <fullName evidence="5">MarR family transcriptional regulator</fullName>
    </submittedName>
</protein>
<dbReference type="PANTHER" id="PTHR33164">
    <property type="entry name" value="TRANSCRIPTIONAL REGULATOR, MARR FAMILY"/>
    <property type="match status" value="1"/>
</dbReference>
<dbReference type="Proteomes" id="UP000820669">
    <property type="component" value="Unassembled WGS sequence"/>
</dbReference>
<comment type="caution">
    <text evidence="5">The sequence shown here is derived from an EMBL/GenBank/DDBJ whole genome shotgun (WGS) entry which is preliminary data.</text>
</comment>
<dbReference type="SUPFAM" id="SSF46785">
    <property type="entry name" value="Winged helix' DNA-binding domain"/>
    <property type="match status" value="1"/>
</dbReference>
<proteinExistence type="predicted"/>
<evidence type="ECO:0000259" key="4">
    <source>
        <dbReference type="PROSITE" id="PS50995"/>
    </source>
</evidence>
<sequence>MSRLTIAQCNYVLVQRGVEPADALIDAVMSASRALVAVAARSLAAVDEEVTLPQYRALVVLGQRGALRPADLATALAVTPSTATRMCDRLVAKGLIGRERSDTDRREVRVGLSAGGRTVVDEVTRRRRAELGRLLGALPADRHAAVVAALRSFADAAGEVPEPDWAAGLG</sequence>
<keyword evidence="6" id="KW-1185">Reference proteome</keyword>
<dbReference type="InterPro" id="IPR023187">
    <property type="entry name" value="Tscrpt_reg_MarR-type_CS"/>
</dbReference>
<evidence type="ECO:0000313" key="5">
    <source>
        <dbReference type="EMBL" id="NMI01795.1"/>
    </source>
</evidence>
<evidence type="ECO:0000313" key="6">
    <source>
        <dbReference type="Proteomes" id="UP000820669"/>
    </source>
</evidence>
<dbReference type="EMBL" id="JAAXLA010000101">
    <property type="protein sequence ID" value="NMI01795.1"/>
    <property type="molecule type" value="Genomic_DNA"/>
</dbReference>
<accession>A0ABX1SND6</accession>
<name>A0ABX1SND6_9PSEU</name>
<dbReference type="InterPro" id="IPR036388">
    <property type="entry name" value="WH-like_DNA-bd_sf"/>
</dbReference>
<evidence type="ECO:0000256" key="1">
    <source>
        <dbReference type="ARBA" id="ARBA00023015"/>
    </source>
</evidence>
<dbReference type="SMART" id="SM00347">
    <property type="entry name" value="HTH_MARR"/>
    <property type="match status" value="1"/>
</dbReference>
<keyword evidence="2" id="KW-0238">DNA-binding</keyword>
<dbReference type="PANTHER" id="PTHR33164:SF94">
    <property type="entry name" value="TRANSCRIPTIONAL REGULATORY PROTEIN-RELATED"/>
    <property type="match status" value="1"/>
</dbReference>